<dbReference type="Proteomes" id="UP000279594">
    <property type="component" value="Chromosome"/>
</dbReference>
<dbReference type="RefSeq" id="WP_070312052.1">
    <property type="nucleotide sequence ID" value="NZ_CP033019.1"/>
</dbReference>
<dbReference type="AlphaFoldDB" id="A0A3G2EB25"/>
<evidence type="ECO:0000313" key="1">
    <source>
        <dbReference type="EMBL" id="AYM77092.1"/>
    </source>
</evidence>
<accession>A0A3G2EB25</accession>
<proteinExistence type="predicted"/>
<evidence type="ECO:0000313" key="2">
    <source>
        <dbReference type="Proteomes" id="UP000279594"/>
    </source>
</evidence>
<name>A0A3G2EB25_9BURK</name>
<keyword evidence="2" id="KW-1185">Reference proteome</keyword>
<sequence>MRNEREGAKEARREIRRYQEHINSPRLCPDQCYRMASPTYALVCHVNHVTGLFLSKNYYVIPIFLQRAHATLLELKAELVSEPYRKLIEQYLSHIAHFIVDFQCLAEDERQAVQYIPPALLALMPETLPEDLLMEGEF</sequence>
<organism evidence="1 2">
    <name type="scientific">Janthinobacterium agaricidamnosum</name>
    <dbReference type="NCBI Taxonomy" id="55508"/>
    <lineage>
        <taxon>Bacteria</taxon>
        <taxon>Pseudomonadati</taxon>
        <taxon>Pseudomonadota</taxon>
        <taxon>Betaproteobacteria</taxon>
        <taxon>Burkholderiales</taxon>
        <taxon>Oxalobacteraceae</taxon>
        <taxon>Janthinobacterium</taxon>
    </lineage>
</organism>
<dbReference type="EMBL" id="CP033019">
    <property type="protein sequence ID" value="AYM77092.1"/>
    <property type="molecule type" value="Genomic_DNA"/>
</dbReference>
<reference evidence="1 2" key="1">
    <citation type="submission" date="2018-10" db="EMBL/GenBank/DDBJ databases">
        <title>Effects of UV and annual dynamics of microbial communities in freshwater RAS systems.</title>
        <authorList>
            <person name="Bekkelund A.K."/>
            <person name="Hansen B.R."/>
            <person name="Stokken H."/>
            <person name="Eriksen B.F."/>
            <person name="Kashulin N.A."/>
        </authorList>
    </citation>
    <scope>NUCLEOTIDE SEQUENCE [LARGE SCALE GENOMIC DNA]</scope>
    <source>
        <strain evidence="1 2">BHSEK</strain>
    </source>
</reference>
<protein>
    <submittedName>
        <fullName evidence="1">Uncharacterized protein</fullName>
    </submittedName>
</protein>
<gene>
    <name evidence="1" type="ORF">D9M09_15750</name>
</gene>